<name>A0ABV9GV95_9BURK</name>
<dbReference type="EMBL" id="JBHSEW010000005">
    <property type="protein sequence ID" value="MFC4622091.1"/>
    <property type="molecule type" value="Genomic_DNA"/>
</dbReference>
<proteinExistence type="predicted"/>
<reference evidence="2" key="1">
    <citation type="journal article" date="2019" name="Int. J. Syst. Evol. Microbiol.">
        <title>The Global Catalogue of Microorganisms (GCM) 10K type strain sequencing project: providing services to taxonomists for standard genome sequencing and annotation.</title>
        <authorList>
            <consortium name="The Broad Institute Genomics Platform"/>
            <consortium name="The Broad Institute Genome Sequencing Center for Infectious Disease"/>
            <person name="Wu L."/>
            <person name="Ma J."/>
        </authorList>
    </citation>
    <scope>NUCLEOTIDE SEQUENCE [LARGE SCALE GENOMIC DNA]</scope>
    <source>
        <strain evidence="2">JCM 11650</strain>
    </source>
</reference>
<gene>
    <name evidence="1" type="ORF">ACFO3A_07650</name>
</gene>
<dbReference type="RefSeq" id="WP_377725379.1">
    <property type="nucleotide sequence ID" value="NZ_JBHSEW010000005.1"/>
</dbReference>
<keyword evidence="2" id="KW-1185">Reference proteome</keyword>
<sequence>MDSISLDAAEVMTGISRRTLWRRVAEGVLVSTEKDARGRTMLALEGLLEPMQDCTGLVFSAQDLAVLCQADAGNAQAQADVGALLYAASAASKAPPPKSRCGVVLAAFGGRTGQLRCHALAEYRRSTNPHRKRQS</sequence>
<protein>
    <submittedName>
        <fullName evidence="1">Uncharacterized protein</fullName>
    </submittedName>
</protein>
<comment type="caution">
    <text evidence="1">The sequence shown here is derived from an EMBL/GenBank/DDBJ whole genome shotgun (WGS) entry which is preliminary data.</text>
</comment>
<dbReference type="Proteomes" id="UP001595967">
    <property type="component" value="Unassembled WGS sequence"/>
</dbReference>
<organism evidence="1 2">
    <name type="scientific">Comamonas nitrativorans</name>
    <dbReference type="NCBI Taxonomy" id="108437"/>
    <lineage>
        <taxon>Bacteria</taxon>
        <taxon>Pseudomonadati</taxon>
        <taxon>Pseudomonadota</taxon>
        <taxon>Betaproteobacteria</taxon>
        <taxon>Burkholderiales</taxon>
        <taxon>Comamonadaceae</taxon>
        <taxon>Comamonas</taxon>
    </lineage>
</organism>
<accession>A0ABV9GV95</accession>
<evidence type="ECO:0000313" key="2">
    <source>
        <dbReference type="Proteomes" id="UP001595967"/>
    </source>
</evidence>
<evidence type="ECO:0000313" key="1">
    <source>
        <dbReference type="EMBL" id="MFC4622091.1"/>
    </source>
</evidence>